<sequence>MMTYSAQYHHAREAGYDPATEFGQLLKAMAMFEVTDPRDVIFGSLGLASNKDWLGLQPDYSKTLREVLLETARALVTMESTGWNSYAERENRNNGIPSWVPVWSSNARRFHAHSYNACGDATRNEETNDEDEDDAAWEDMQGNRTPTPSEEKAQETITLDGYLVDVITDLLPTCARELFRTSKRVGTRVGTEDGEESTISIIERAENIMKQKRSPFAQKSDALARTLVVDILSTPFDQRIDPDVDANQLLLKIKQAQIQSVVEDFFLLESFDDWTTLETVH</sequence>
<dbReference type="Proteomes" id="UP000799302">
    <property type="component" value="Unassembled WGS sequence"/>
</dbReference>
<dbReference type="InterPro" id="IPR052895">
    <property type="entry name" value="HetReg/Transcr_Mod"/>
</dbReference>
<name>A0A6A6US23_9PEZI</name>
<organism evidence="2 3">
    <name type="scientific">Microthyrium microscopicum</name>
    <dbReference type="NCBI Taxonomy" id="703497"/>
    <lineage>
        <taxon>Eukaryota</taxon>
        <taxon>Fungi</taxon>
        <taxon>Dikarya</taxon>
        <taxon>Ascomycota</taxon>
        <taxon>Pezizomycotina</taxon>
        <taxon>Dothideomycetes</taxon>
        <taxon>Dothideomycetes incertae sedis</taxon>
        <taxon>Microthyriales</taxon>
        <taxon>Microthyriaceae</taxon>
        <taxon>Microthyrium</taxon>
    </lineage>
</organism>
<proteinExistence type="predicted"/>
<dbReference type="EMBL" id="MU004230">
    <property type="protein sequence ID" value="KAF2675042.1"/>
    <property type="molecule type" value="Genomic_DNA"/>
</dbReference>
<feature type="region of interest" description="Disordered" evidence="1">
    <location>
        <begin position="120"/>
        <end position="155"/>
    </location>
</feature>
<dbReference type="OrthoDB" id="2157530at2759"/>
<feature type="compositionally biased region" description="Acidic residues" evidence="1">
    <location>
        <begin position="127"/>
        <end position="137"/>
    </location>
</feature>
<evidence type="ECO:0000313" key="3">
    <source>
        <dbReference type="Proteomes" id="UP000799302"/>
    </source>
</evidence>
<evidence type="ECO:0000256" key="1">
    <source>
        <dbReference type="SAM" id="MobiDB-lite"/>
    </source>
</evidence>
<accession>A0A6A6US23</accession>
<protein>
    <submittedName>
        <fullName evidence="2">Uncharacterized protein</fullName>
    </submittedName>
</protein>
<dbReference type="PANTHER" id="PTHR24148:SF64">
    <property type="entry name" value="HETEROKARYON INCOMPATIBILITY DOMAIN-CONTAINING PROTEIN"/>
    <property type="match status" value="1"/>
</dbReference>
<dbReference type="AlphaFoldDB" id="A0A6A6US23"/>
<keyword evidence="3" id="KW-1185">Reference proteome</keyword>
<dbReference type="PANTHER" id="PTHR24148">
    <property type="entry name" value="ANKYRIN REPEAT DOMAIN-CONTAINING PROTEIN 39 HOMOLOG-RELATED"/>
    <property type="match status" value="1"/>
</dbReference>
<gene>
    <name evidence="2" type="ORF">BT63DRAFT_27284</name>
</gene>
<reference evidence="2" key="1">
    <citation type="journal article" date="2020" name="Stud. Mycol.">
        <title>101 Dothideomycetes genomes: a test case for predicting lifestyles and emergence of pathogens.</title>
        <authorList>
            <person name="Haridas S."/>
            <person name="Albert R."/>
            <person name="Binder M."/>
            <person name="Bloem J."/>
            <person name="Labutti K."/>
            <person name="Salamov A."/>
            <person name="Andreopoulos B."/>
            <person name="Baker S."/>
            <person name="Barry K."/>
            <person name="Bills G."/>
            <person name="Bluhm B."/>
            <person name="Cannon C."/>
            <person name="Castanera R."/>
            <person name="Culley D."/>
            <person name="Daum C."/>
            <person name="Ezra D."/>
            <person name="Gonzalez J."/>
            <person name="Henrissat B."/>
            <person name="Kuo A."/>
            <person name="Liang C."/>
            <person name="Lipzen A."/>
            <person name="Lutzoni F."/>
            <person name="Magnuson J."/>
            <person name="Mondo S."/>
            <person name="Nolan M."/>
            <person name="Ohm R."/>
            <person name="Pangilinan J."/>
            <person name="Park H.-J."/>
            <person name="Ramirez L."/>
            <person name="Alfaro M."/>
            <person name="Sun H."/>
            <person name="Tritt A."/>
            <person name="Yoshinaga Y."/>
            <person name="Zwiers L.-H."/>
            <person name="Turgeon B."/>
            <person name="Goodwin S."/>
            <person name="Spatafora J."/>
            <person name="Crous P."/>
            <person name="Grigoriev I."/>
        </authorList>
    </citation>
    <scope>NUCLEOTIDE SEQUENCE</scope>
    <source>
        <strain evidence="2">CBS 115976</strain>
    </source>
</reference>
<evidence type="ECO:0000313" key="2">
    <source>
        <dbReference type="EMBL" id="KAF2675042.1"/>
    </source>
</evidence>